<accession>A0A2G9HRH0</accession>
<dbReference type="EMBL" id="NKXS01001172">
    <property type="protein sequence ID" value="PIN20119.1"/>
    <property type="molecule type" value="Genomic_DNA"/>
</dbReference>
<dbReference type="GO" id="GO:0048262">
    <property type="term" value="P:determination of dorsal/ventral asymmetry"/>
    <property type="evidence" value="ECO:0007669"/>
    <property type="project" value="UniProtKB-ARBA"/>
</dbReference>
<dbReference type="SUPFAM" id="SSF46689">
    <property type="entry name" value="Homeodomain-like"/>
    <property type="match status" value="1"/>
</dbReference>
<dbReference type="CDD" id="cd00167">
    <property type="entry name" value="SANT"/>
    <property type="match status" value="1"/>
</dbReference>
<evidence type="ECO:0000256" key="3">
    <source>
        <dbReference type="ARBA" id="ARBA00023015"/>
    </source>
</evidence>
<evidence type="ECO:0000256" key="2">
    <source>
        <dbReference type="ARBA" id="ARBA00022473"/>
    </source>
</evidence>
<sequence length="90" mass="10419">MEDCRNRVCKWSWEENKLFEVALAVVDDKDPQRWELVAAMVGGEKTAADVLKHYEILLQDLHLIESGLLDHKLLQHLISVRPFHSIIGTR</sequence>
<dbReference type="AlphaFoldDB" id="A0A2G9HRH0"/>
<dbReference type="GO" id="GO:0005634">
    <property type="term" value="C:nucleus"/>
    <property type="evidence" value="ECO:0007669"/>
    <property type="project" value="UniProtKB-SubCell"/>
</dbReference>
<dbReference type="InterPro" id="IPR009057">
    <property type="entry name" value="Homeodomain-like_sf"/>
</dbReference>
<dbReference type="STRING" id="429701.A0A2G9HRH0"/>
<keyword evidence="2" id="KW-0217">Developmental protein</keyword>
<dbReference type="SMART" id="SM00717">
    <property type="entry name" value="SANT"/>
    <property type="match status" value="1"/>
</dbReference>
<dbReference type="InterPro" id="IPR044636">
    <property type="entry name" value="RADIALIS-like"/>
</dbReference>
<dbReference type="GO" id="GO:0003700">
    <property type="term" value="F:DNA-binding transcription factor activity"/>
    <property type="evidence" value="ECO:0007669"/>
    <property type="project" value="InterPro"/>
</dbReference>
<evidence type="ECO:0000313" key="8">
    <source>
        <dbReference type="Proteomes" id="UP000231279"/>
    </source>
</evidence>
<dbReference type="PANTHER" id="PTHR43952">
    <property type="entry name" value="MYB FAMILY TRANSCRIPTION FACTOR-RELATED"/>
    <property type="match status" value="1"/>
</dbReference>
<keyword evidence="8" id="KW-1185">Reference proteome</keyword>
<organism evidence="7 8">
    <name type="scientific">Handroanthus impetiginosus</name>
    <dbReference type="NCBI Taxonomy" id="429701"/>
    <lineage>
        <taxon>Eukaryota</taxon>
        <taxon>Viridiplantae</taxon>
        <taxon>Streptophyta</taxon>
        <taxon>Embryophyta</taxon>
        <taxon>Tracheophyta</taxon>
        <taxon>Spermatophyta</taxon>
        <taxon>Magnoliopsida</taxon>
        <taxon>eudicotyledons</taxon>
        <taxon>Gunneridae</taxon>
        <taxon>Pentapetalae</taxon>
        <taxon>asterids</taxon>
        <taxon>lamiids</taxon>
        <taxon>Lamiales</taxon>
        <taxon>Bignoniaceae</taxon>
        <taxon>Crescentiina</taxon>
        <taxon>Tabebuia alliance</taxon>
        <taxon>Handroanthus</taxon>
    </lineage>
</organism>
<protein>
    <recommendedName>
        <fullName evidence="6">Myb-like domain-containing protein</fullName>
    </recommendedName>
</protein>
<reference evidence="8" key="1">
    <citation type="journal article" date="2018" name="Gigascience">
        <title>Genome assembly of the Pink Ipe (Handroanthus impetiginosus, Bignoniaceae), a highly valued, ecologically keystone Neotropical timber forest tree.</title>
        <authorList>
            <person name="Silva-Junior O.B."/>
            <person name="Grattapaglia D."/>
            <person name="Novaes E."/>
            <person name="Collevatti R.G."/>
        </authorList>
    </citation>
    <scope>NUCLEOTIDE SEQUENCE [LARGE SCALE GENOMIC DNA]</scope>
    <source>
        <strain evidence="8">cv. UFG-1</strain>
    </source>
</reference>
<keyword evidence="5" id="KW-0539">Nucleus</keyword>
<keyword evidence="3" id="KW-0805">Transcription regulation</keyword>
<dbReference type="PANTHER" id="PTHR43952:SF45">
    <property type="entry name" value="PROTEIN RADIALIS-LIKE 4"/>
    <property type="match status" value="1"/>
</dbReference>
<dbReference type="InterPro" id="IPR001005">
    <property type="entry name" value="SANT/Myb"/>
</dbReference>
<feature type="domain" description="Myb-like" evidence="6">
    <location>
        <begin position="7"/>
        <end position="60"/>
    </location>
</feature>
<gene>
    <name evidence="7" type="ORF">CDL12_07193</name>
</gene>
<keyword evidence="4" id="KW-0804">Transcription</keyword>
<evidence type="ECO:0000256" key="1">
    <source>
        <dbReference type="ARBA" id="ARBA00004123"/>
    </source>
</evidence>
<proteinExistence type="predicted"/>
<dbReference type="Proteomes" id="UP000231279">
    <property type="component" value="Unassembled WGS sequence"/>
</dbReference>
<dbReference type="FunFam" id="1.10.10.60:FF:000154">
    <property type="entry name" value="Transcription factor SRM1"/>
    <property type="match status" value="1"/>
</dbReference>
<comment type="caution">
    <text evidence="7">The sequence shown here is derived from an EMBL/GenBank/DDBJ whole genome shotgun (WGS) entry which is preliminary data.</text>
</comment>
<evidence type="ECO:0000313" key="7">
    <source>
        <dbReference type="EMBL" id="PIN20119.1"/>
    </source>
</evidence>
<name>A0A2G9HRH0_9LAMI</name>
<dbReference type="GO" id="GO:0009908">
    <property type="term" value="P:flower development"/>
    <property type="evidence" value="ECO:0007669"/>
    <property type="project" value="UniProtKB-ARBA"/>
</dbReference>
<dbReference type="Gene3D" id="1.10.10.60">
    <property type="entry name" value="Homeodomain-like"/>
    <property type="match status" value="1"/>
</dbReference>
<dbReference type="OrthoDB" id="118550at2759"/>
<evidence type="ECO:0000256" key="5">
    <source>
        <dbReference type="ARBA" id="ARBA00023242"/>
    </source>
</evidence>
<comment type="subcellular location">
    <subcellularLocation>
        <location evidence="1">Nucleus</location>
    </subcellularLocation>
</comment>
<evidence type="ECO:0000256" key="4">
    <source>
        <dbReference type="ARBA" id="ARBA00023163"/>
    </source>
</evidence>
<evidence type="ECO:0000259" key="6">
    <source>
        <dbReference type="SMART" id="SM00717"/>
    </source>
</evidence>